<accession>A0ABP7JBQ2</accession>
<keyword evidence="3" id="KW-1185">Reference proteome</keyword>
<reference evidence="3" key="1">
    <citation type="journal article" date="2019" name="Int. J. Syst. Evol. Microbiol.">
        <title>The Global Catalogue of Microorganisms (GCM) 10K type strain sequencing project: providing services to taxonomists for standard genome sequencing and annotation.</title>
        <authorList>
            <consortium name="The Broad Institute Genomics Platform"/>
            <consortium name="The Broad Institute Genome Sequencing Center for Infectious Disease"/>
            <person name="Wu L."/>
            <person name="Ma J."/>
        </authorList>
    </citation>
    <scope>NUCLEOTIDE SEQUENCE [LARGE SCALE GENOMIC DNA]</scope>
    <source>
        <strain evidence="3">JCM 16908</strain>
    </source>
</reference>
<dbReference type="EMBL" id="BAAAZR010000044">
    <property type="protein sequence ID" value="GAA3840708.1"/>
    <property type="molecule type" value="Genomic_DNA"/>
</dbReference>
<keyword evidence="1" id="KW-0472">Membrane</keyword>
<keyword evidence="1" id="KW-1133">Transmembrane helix</keyword>
<keyword evidence="1" id="KW-0812">Transmembrane</keyword>
<protein>
    <submittedName>
        <fullName evidence="2">Uncharacterized protein</fullName>
    </submittedName>
</protein>
<evidence type="ECO:0000313" key="2">
    <source>
        <dbReference type="EMBL" id="GAA3840708.1"/>
    </source>
</evidence>
<dbReference type="Proteomes" id="UP001500888">
    <property type="component" value="Unassembled WGS sequence"/>
</dbReference>
<evidence type="ECO:0000256" key="1">
    <source>
        <dbReference type="SAM" id="Phobius"/>
    </source>
</evidence>
<comment type="caution">
    <text evidence="2">The sequence shown here is derived from an EMBL/GenBank/DDBJ whole genome shotgun (WGS) entry which is preliminary data.</text>
</comment>
<feature type="transmembrane region" description="Helical" evidence="1">
    <location>
        <begin position="6"/>
        <end position="26"/>
    </location>
</feature>
<name>A0ABP7JBQ2_9ACTN</name>
<sequence length="193" mass="21772">MDWTTQLPSLVTAAATLLGVATTMVFTNSRERRQFKQQRLLAGLQARRDAFVEFARAARLIVRHLRQRAWYYEISDMSPPGEGPVTEGLLASLDGLLADFATAHVAARLQASPEVRPALDRLYVAVTRFEDLIEITWFNQNYDSAQGSALLAEVETAEKLFLDACQTDIDFQEHDEEGRRLGRPKRREIPPAL</sequence>
<gene>
    <name evidence="2" type="ORF">GCM10022226_74020</name>
</gene>
<dbReference type="RefSeq" id="WP_344951727.1">
    <property type="nucleotide sequence ID" value="NZ_BAAAZR010000044.1"/>
</dbReference>
<proteinExistence type="predicted"/>
<evidence type="ECO:0000313" key="3">
    <source>
        <dbReference type="Proteomes" id="UP001500888"/>
    </source>
</evidence>
<organism evidence="2 3">
    <name type="scientific">Sphaerisporangium flaviroseum</name>
    <dbReference type="NCBI Taxonomy" id="509199"/>
    <lineage>
        <taxon>Bacteria</taxon>
        <taxon>Bacillati</taxon>
        <taxon>Actinomycetota</taxon>
        <taxon>Actinomycetes</taxon>
        <taxon>Streptosporangiales</taxon>
        <taxon>Streptosporangiaceae</taxon>
        <taxon>Sphaerisporangium</taxon>
    </lineage>
</organism>